<feature type="transmembrane region" description="Helical" evidence="5">
    <location>
        <begin position="219"/>
        <end position="236"/>
    </location>
</feature>
<reference evidence="7" key="1">
    <citation type="journal article" date="2020" name="Nature">
        <title>Giant virus diversity and host interactions through global metagenomics.</title>
        <authorList>
            <person name="Schulz F."/>
            <person name="Roux S."/>
            <person name="Paez-Espino D."/>
            <person name="Jungbluth S."/>
            <person name="Walsh D.A."/>
            <person name="Denef V.J."/>
            <person name="McMahon K.D."/>
            <person name="Konstantinidis K.T."/>
            <person name="Eloe-Fadrosh E.A."/>
            <person name="Kyrpides N.C."/>
            <person name="Woyke T."/>
        </authorList>
    </citation>
    <scope>NUCLEOTIDE SEQUENCE</scope>
    <source>
        <strain evidence="7">GVMAG-M-3300009163-63</strain>
    </source>
</reference>
<feature type="transmembrane region" description="Helical" evidence="5">
    <location>
        <begin position="35"/>
        <end position="54"/>
    </location>
</feature>
<evidence type="ECO:0000256" key="4">
    <source>
        <dbReference type="ARBA" id="ARBA00023136"/>
    </source>
</evidence>
<keyword evidence="4 5" id="KW-0472">Membrane</keyword>
<dbReference type="Pfam" id="PF00916">
    <property type="entry name" value="Sulfate_transp"/>
    <property type="match status" value="1"/>
</dbReference>
<evidence type="ECO:0000313" key="7">
    <source>
        <dbReference type="EMBL" id="QHT34407.1"/>
    </source>
</evidence>
<evidence type="ECO:0000256" key="5">
    <source>
        <dbReference type="SAM" id="Phobius"/>
    </source>
</evidence>
<evidence type="ECO:0000256" key="2">
    <source>
        <dbReference type="ARBA" id="ARBA00022692"/>
    </source>
</evidence>
<protein>
    <recommendedName>
        <fullName evidence="6">SLC26A/SulP transporter domain-containing protein</fullName>
    </recommendedName>
</protein>
<sequence length="283" mass="30654">MSGFLVALAGLIAVHQLENFKTKDHEFFTGIKMANTILFTLVSLGIAVYGVLSFNIQLTKKDTNVIHIPGGLMAMFAITAFIFAFYKYYDLVRVKDLGVMTPSLPSFQIPKAEWTSPSNFMKMAPFSLSMAFAGLMESLIALKGVEDHLHIKANPFKESLSQGIANIVSGFGGGFGGCVLVGQTRLNTDNGSTTQFSSIITSVLFIILTMFLAPAVNEIPIAAIVGIMLLVVYKTGDWTALFTPQAFDKHWFVTLITIAVGFLSGNLSLGIVVGMVINKLMGY</sequence>
<dbReference type="InterPro" id="IPR011547">
    <property type="entry name" value="SLC26A/SulP_dom"/>
</dbReference>
<feature type="transmembrane region" description="Helical" evidence="5">
    <location>
        <begin position="66"/>
        <end position="86"/>
    </location>
</feature>
<dbReference type="AlphaFoldDB" id="A0A6C0EZ17"/>
<feature type="transmembrane region" description="Helical" evidence="5">
    <location>
        <begin position="163"/>
        <end position="182"/>
    </location>
</feature>
<keyword evidence="2 5" id="KW-0812">Transmembrane</keyword>
<evidence type="ECO:0000256" key="3">
    <source>
        <dbReference type="ARBA" id="ARBA00022989"/>
    </source>
</evidence>
<feature type="transmembrane region" description="Helical" evidence="5">
    <location>
        <begin position="123"/>
        <end position="142"/>
    </location>
</feature>
<feature type="transmembrane region" description="Helical" evidence="5">
    <location>
        <begin position="194"/>
        <end position="212"/>
    </location>
</feature>
<dbReference type="InterPro" id="IPR052706">
    <property type="entry name" value="Membrane-Transporter-like"/>
</dbReference>
<accession>A0A6C0EZ17</accession>
<dbReference type="PANTHER" id="PTHR43310">
    <property type="entry name" value="SULFATE TRANSPORTER YBAR-RELATED"/>
    <property type="match status" value="1"/>
</dbReference>
<keyword evidence="3 5" id="KW-1133">Transmembrane helix</keyword>
<dbReference type="EMBL" id="MN738999">
    <property type="protein sequence ID" value="QHT34407.1"/>
    <property type="molecule type" value="Genomic_DNA"/>
</dbReference>
<feature type="transmembrane region" description="Helical" evidence="5">
    <location>
        <begin position="251"/>
        <end position="277"/>
    </location>
</feature>
<evidence type="ECO:0000256" key="1">
    <source>
        <dbReference type="ARBA" id="ARBA00004141"/>
    </source>
</evidence>
<evidence type="ECO:0000259" key="6">
    <source>
        <dbReference type="Pfam" id="PF00916"/>
    </source>
</evidence>
<dbReference type="PANTHER" id="PTHR43310:SF1">
    <property type="entry name" value="SULFATE TRANSPORTER YBAR-RELATED"/>
    <property type="match status" value="1"/>
</dbReference>
<name>A0A6C0EZ17_9ZZZZ</name>
<comment type="subcellular location">
    <subcellularLocation>
        <location evidence="1">Membrane</location>
        <topology evidence="1">Multi-pass membrane protein</topology>
    </subcellularLocation>
</comment>
<feature type="domain" description="SLC26A/SulP transporter" evidence="6">
    <location>
        <begin position="2"/>
        <end position="255"/>
    </location>
</feature>
<proteinExistence type="predicted"/>
<organism evidence="7">
    <name type="scientific">viral metagenome</name>
    <dbReference type="NCBI Taxonomy" id="1070528"/>
    <lineage>
        <taxon>unclassified sequences</taxon>
        <taxon>metagenomes</taxon>
        <taxon>organismal metagenomes</taxon>
    </lineage>
</organism>
<dbReference type="GO" id="GO:0016020">
    <property type="term" value="C:membrane"/>
    <property type="evidence" value="ECO:0007669"/>
    <property type="project" value="UniProtKB-SubCell"/>
</dbReference>